<feature type="non-terminal residue" evidence="2">
    <location>
        <position position="249"/>
    </location>
</feature>
<reference evidence="4" key="1">
    <citation type="submission" date="2015-05" db="EMBL/GenBank/DDBJ databases">
        <authorList>
            <person name="Fogelqvist Johan"/>
        </authorList>
    </citation>
    <scope>NUCLEOTIDE SEQUENCE [LARGE SCALE GENOMIC DNA]</scope>
</reference>
<organism evidence="2 4">
    <name type="scientific">Verticillium longisporum</name>
    <name type="common">Verticillium dahliae var. longisporum</name>
    <dbReference type="NCBI Taxonomy" id="100787"/>
    <lineage>
        <taxon>Eukaryota</taxon>
        <taxon>Fungi</taxon>
        <taxon>Dikarya</taxon>
        <taxon>Ascomycota</taxon>
        <taxon>Pezizomycotina</taxon>
        <taxon>Sordariomycetes</taxon>
        <taxon>Hypocreomycetidae</taxon>
        <taxon>Glomerellales</taxon>
        <taxon>Plectosphaerellaceae</taxon>
        <taxon>Verticillium</taxon>
    </lineage>
</organism>
<accession>A0A0G4NK58</accession>
<feature type="region of interest" description="Disordered" evidence="1">
    <location>
        <begin position="111"/>
        <end position="131"/>
    </location>
</feature>
<feature type="region of interest" description="Disordered" evidence="1">
    <location>
        <begin position="1"/>
        <end position="37"/>
    </location>
</feature>
<dbReference type="Proteomes" id="UP000689129">
    <property type="component" value="Unassembled WGS sequence"/>
</dbReference>
<feature type="region of interest" description="Disordered" evidence="1">
    <location>
        <begin position="57"/>
        <end position="84"/>
    </location>
</feature>
<dbReference type="OrthoDB" id="10293040at2759"/>
<feature type="compositionally biased region" description="Polar residues" evidence="1">
    <location>
        <begin position="111"/>
        <end position="130"/>
    </location>
</feature>
<proteinExistence type="predicted"/>
<dbReference type="EMBL" id="CVQI01036050">
    <property type="protein sequence ID" value="CRK46824.1"/>
    <property type="molecule type" value="Genomic_DNA"/>
</dbReference>
<evidence type="ECO:0000256" key="1">
    <source>
        <dbReference type="SAM" id="MobiDB-lite"/>
    </source>
</evidence>
<evidence type="ECO:0000313" key="3">
    <source>
        <dbReference type="EMBL" id="KAG7119260.1"/>
    </source>
</evidence>
<feature type="compositionally biased region" description="Basic and acidic residues" evidence="1">
    <location>
        <begin position="1"/>
        <end position="10"/>
    </location>
</feature>
<protein>
    <submittedName>
        <fullName evidence="2">Uncharacterized protein</fullName>
    </submittedName>
</protein>
<feature type="compositionally biased region" description="Basic and acidic residues" evidence="1">
    <location>
        <begin position="59"/>
        <end position="73"/>
    </location>
</feature>
<evidence type="ECO:0000313" key="2">
    <source>
        <dbReference type="EMBL" id="CRK46824.1"/>
    </source>
</evidence>
<dbReference type="Proteomes" id="UP000045706">
    <property type="component" value="Unassembled WGS sequence"/>
</dbReference>
<dbReference type="AlphaFoldDB" id="A0A0G4NK58"/>
<reference evidence="2" key="2">
    <citation type="submission" date="2015-05" db="EMBL/GenBank/DDBJ databases">
        <authorList>
            <person name="Wang D.B."/>
            <person name="Wang M."/>
        </authorList>
    </citation>
    <scope>NUCLEOTIDE SEQUENCE [LARGE SCALE GENOMIC DNA]</scope>
    <source>
        <strain evidence="2">VL2</strain>
    </source>
</reference>
<evidence type="ECO:0000313" key="4">
    <source>
        <dbReference type="Proteomes" id="UP000045706"/>
    </source>
</evidence>
<reference evidence="3" key="3">
    <citation type="journal article" date="2021" name="Mol. Plant Pathol.">
        <title>A 20-kb lineage-specific genomic region tames virulence in pathogenic amphidiploid Verticillium longisporum.</title>
        <authorList>
            <person name="Harting R."/>
            <person name="Starke J."/>
            <person name="Kusch H."/>
            <person name="Poggeler S."/>
            <person name="Maurus I."/>
            <person name="Schluter R."/>
            <person name="Landesfeind M."/>
            <person name="Bulla I."/>
            <person name="Nowrousian M."/>
            <person name="de Jonge R."/>
            <person name="Stahlhut G."/>
            <person name="Hoff K.J."/>
            <person name="Asshauer K.P."/>
            <person name="Thurmer A."/>
            <person name="Stanke M."/>
            <person name="Daniel R."/>
            <person name="Morgenstern B."/>
            <person name="Thomma B.P.H.J."/>
            <person name="Kronstad J.W."/>
            <person name="Braus-Stromeyer S.A."/>
            <person name="Braus G.H."/>
        </authorList>
    </citation>
    <scope>NUCLEOTIDE SEQUENCE</scope>
    <source>
        <strain evidence="3">Vl32</strain>
    </source>
</reference>
<feature type="compositionally biased region" description="Polar residues" evidence="1">
    <location>
        <begin position="12"/>
        <end position="25"/>
    </location>
</feature>
<sequence length="249" mass="26861">MEKHDDHEPCNDSGSSTASIASDESASIRPPLPYIRSQSSADTAKLKYFRGYVMASAEPSDRETSSTKVHVDPSRFASHSSSTDILGLSTPPAVVARIASDKRKADALSTCTFPSSSSAQPTKAVDTTVSRPHKRLRLLVSRCGSDSASAQPEQKTTTTSRGAVISTISAWLGDQPDRPGDYANADLPPTRDEVFDPVREELDISKLAPKLPHAAIMASVQAIRNVEDLLKIGFLAGSKYPMHKRRGRK</sequence>
<name>A0A0G4NK58_VERLO</name>
<gene>
    <name evidence="2" type="ORF">BN1723_007284</name>
    <name evidence="3" type="ORF">HYQ45_015180</name>
</gene>
<dbReference type="EMBL" id="JAEMWZ010000406">
    <property type="protein sequence ID" value="KAG7119260.1"/>
    <property type="molecule type" value="Genomic_DNA"/>
</dbReference>